<gene>
    <name evidence="2" type="ORF">IMG5_203350</name>
</gene>
<reference evidence="2 3" key="1">
    <citation type="submission" date="2011-07" db="EMBL/GenBank/DDBJ databases">
        <authorList>
            <person name="Coyne R."/>
            <person name="Brami D."/>
            <person name="Johnson J."/>
            <person name="Hostetler J."/>
            <person name="Hannick L."/>
            <person name="Clark T."/>
            <person name="Cassidy-Hanley D."/>
            <person name="Inman J."/>
        </authorList>
    </citation>
    <scope>NUCLEOTIDE SEQUENCE [LARGE SCALE GENOMIC DNA]</scope>
    <source>
        <strain evidence="2 3">G5</strain>
    </source>
</reference>
<accession>G0R6B1</accession>
<organism evidence="2 3">
    <name type="scientific">Ichthyophthirius multifiliis</name>
    <name type="common">White spot disease agent</name>
    <name type="synonym">Ich</name>
    <dbReference type="NCBI Taxonomy" id="5932"/>
    <lineage>
        <taxon>Eukaryota</taxon>
        <taxon>Sar</taxon>
        <taxon>Alveolata</taxon>
        <taxon>Ciliophora</taxon>
        <taxon>Intramacronucleata</taxon>
        <taxon>Oligohymenophorea</taxon>
        <taxon>Hymenostomatida</taxon>
        <taxon>Ophryoglenina</taxon>
        <taxon>Ichthyophthirius</taxon>
    </lineage>
</organism>
<evidence type="ECO:0000256" key="1">
    <source>
        <dbReference type="SAM" id="SignalP"/>
    </source>
</evidence>
<proteinExistence type="predicted"/>
<dbReference type="AlphaFoldDB" id="G0R6B1"/>
<evidence type="ECO:0000313" key="2">
    <source>
        <dbReference type="EMBL" id="EGR26995.1"/>
    </source>
</evidence>
<dbReference type="RefSeq" id="XP_004023879.1">
    <property type="nucleotide sequence ID" value="XM_004023830.1"/>
</dbReference>
<feature type="chain" id="PRO_5003408082" description="Secreted protein" evidence="1">
    <location>
        <begin position="27"/>
        <end position="111"/>
    </location>
</feature>
<evidence type="ECO:0000313" key="3">
    <source>
        <dbReference type="Proteomes" id="UP000008983"/>
    </source>
</evidence>
<dbReference type="GeneID" id="14903052"/>
<sequence length="111" mass="12434">MLLLQIVLNMVIGLLLFLHQTSKVYHLWVGQSFGYKNFPGRISNLSLCGGTGCYREQGLSADSVSFNKSIIVEKQSIALIQKETTTGKRKCKNCLNLRQSKQAKLVAEEQE</sequence>
<dbReference type="InParanoid" id="G0R6B1"/>
<name>G0R6B1_ICHMU</name>
<feature type="signal peptide" evidence="1">
    <location>
        <begin position="1"/>
        <end position="26"/>
    </location>
</feature>
<dbReference type="Proteomes" id="UP000008983">
    <property type="component" value="Unassembled WGS sequence"/>
</dbReference>
<keyword evidence="1" id="KW-0732">Signal</keyword>
<keyword evidence="3" id="KW-1185">Reference proteome</keyword>
<protein>
    <recommendedName>
        <fullName evidence="4">Secreted protein</fullName>
    </recommendedName>
</protein>
<dbReference type="EMBL" id="GL984393">
    <property type="protein sequence ID" value="EGR26995.1"/>
    <property type="molecule type" value="Genomic_DNA"/>
</dbReference>
<evidence type="ECO:0008006" key="4">
    <source>
        <dbReference type="Google" id="ProtNLM"/>
    </source>
</evidence>